<sequence length="395" mass="41117">MSAEDGDARRAAARGGGTPSPAGARGRVENLNHEPPFALCGPTQTLVADGVRQRYRDVAAAQDALRSGAAPIVLGALPFDVDRPAALLTPHAVHRTDAPPDWPGGPLPAVRVAAADPPPADYRRRISRARDRLTAPGSELSKVVLSRALRLVADAPLDARVILRRLIAADPAAYGYLADLTGAGDDYAGVALVGASPELLVARSGDRVPCRPFAGSAPRAADPEADAAHGAALAGSAKDRHEHQLVIETIRAALEPLCDELTIAAEPELSRTAAVWHLCTPISGRLRQTSTTAIDLALALHPTPAVGGVPTKAAVELIAELEGDRGFYAGAVGWCDARGDGRWVVSIRCAQLSADRRTAIARSGGGIVAESDPDQEVAETTTKFATILNALDVEQ</sequence>
<dbReference type="SUPFAM" id="SSF56322">
    <property type="entry name" value="ADC synthase"/>
    <property type="match status" value="1"/>
</dbReference>
<feature type="compositionally biased region" description="Basic and acidic residues" evidence="6">
    <location>
        <begin position="1"/>
        <end position="10"/>
    </location>
</feature>
<evidence type="ECO:0000256" key="3">
    <source>
        <dbReference type="ARBA" id="ARBA00012824"/>
    </source>
</evidence>
<evidence type="ECO:0000256" key="4">
    <source>
        <dbReference type="ARBA" id="ARBA00023235"/>
    </source>
</evidence>
<feature type="domain" description="Chorismate-utilising enzyme C-terminal" evidence="7">
    <location>
        <begin position="120"/>
        <end position="383"/>
    </location>
</feature>
<gene>
    <name evidence="8" type="ORF">BN000_04693</name>
</gene>
<evidence type="ECO:0000256" key="2">
    <source>
        <dbReference type="ARBA" id="ARBA00005297"/>
    </source>
</evidence>
<dbReference type="NCBIfam" id="TIGR00543">
    <property type="entry name" value="isochor_syn"/>
    <property type="match status" value="1"/>
</dbReference>
<dbReference type="EC" id="5.4.4.2" evidence="3"/>
<dbReference type="InterPro" id="IPR015890">
    <property type="entry name" value="Chorismate_C"/>
</dbReference>
<evidence type="ECO:0000313" key="8">
    <source>
        <dbReference type="EMBL" id="CQD19911.1"/>
    </source>
</evidence>
<evidence type="ECO:0000256" key="6">
    <source>
        <dbReference type="SAM" id="MobiDB-lite"/>
    </source>
</evidence>
<evidence type="ECO:0000256" key="1">
    <source>
        <dbReference type="ARBA" id="ARBA00000799"/>
    </source>
</evidence>
<protein>
    <recommendedName>
        <fullName evidence="3">isochorismate synthase</fullName>
        <ecNumber evidence="3">5.4.4.2</ecNumber>
    </recommendedName>
    <alternativeName>
        <fullName evidence="5">Isochorismate mutase</fullName>
    </alternativeName>
</protein>
<comment type="catalytic activity">
    <reaction evidence="1">
        <text>chorismate = isochorismate</text>
        <dbReference type="Rhea" id="RHEA:18985"/>
        <dbReference type="ChEBI" id="CHEBI:29748"/>
        <dbReference type="ChEBI" id="CHEBI:29780"/>
        <dbReference type="EC" id="5.4.4.2"/>
    </reaction>
</comment>
<feature type="region of interest" description="Disordered" evidence="6">
    <location>
        <begin position="1"/>
        <end position="29"/>
    </location>
</feature>
<dbReference type="PANTHER" id="PTHR42839">
    <property type="entry name" value="ISOCHORISMATE SYNTHASE ENTC"/>
    <property type="match status" value="1"/>
</dbReference>
<dbReference type="PANTHER" id="PTHR42839:SF2">
    <property type="entry name" value="ISOCHORISMATE SYNTHASE ENTC"/>
    <property type="match status" value="1"/>
</dbReference>
<dbReference type="EMBL" id="CTEC01000002">
    <property type="protein sequence ID" value="CQD19911.1"/>
    <property type="molecule type" value="Genomic_DNA"/>
</dbReference>
<evidence type="ECO:0000256" key="5">
    <source>
        <dbReference type="ARBA" id="ARBA00041564"/>
    </source>
</evidence>
<organism evidence="8 9">
    <name type="scientific">Mycobacterium europaeum</name>
    <dbReference type="NCBI Taxonomy" id="761804"/>
    <lineage>
        <taxon>Bacteria</taxon>
        <taxon>Bacillati</taxon>
        <taxon>Actinomycetota</taxon>
        <taxon>Actinomycetes</taxon>
        <taxon>Mycobacteriales</taxon>
        <taxon>Mycobacteriaceae</taxon>
        <taxon>Mycobacterium</taxon>
        <taxon>Mycobacterium simiae complex</taxon>
    </lineage>
</organism>
<comment type="similarity">
    <text evidence="2">Belongs to the isochorismate synthase family.</text>
</comment>
<dbReference type="InterPro" id="IPR005801">
    <property type="entry name" value="ADC_synthase"/>
</dbReference>
<evidence type="ECO:0000313" key="9">
    <source>
        <dbReference type="Proteomes" id="UP000199601"/>
    </source>
</evidence>
<accession>A0A0U1DQ51</accession>
<dbReference type="Pfam" id="PF00425">
    <property type="entry name" value="Chorismate_bind"/>
    <property type="match status" value="1"/>
</dbReference>
<keyword evidence="9" id="KW-1185">Reference proteome</keyword>
<dbReference type="AlphaFoldDB" id="A0A0U1DQ51"/>
<name>A0A0U1DQ51_9MYCO</name>
<proteinExistence type="inferred from homology"/>
<dbReference type="InterPro" id="IPR004561">
    <property type="entry name" value="IsoChor_synthase"/>
</dbReference>
<evidence type="ECO:0000259" key="7">
    <source>
        <dbReference type="Pfam" id="PF00425"/>
    </source>
</evidence>
<dbReference type="Proteomes" id="UP000199601">
    <property type="component" value="Unassembled WGS sequence"/>
</dbReference>
<keyword evidence="4" id="KW-0413">Isomerase</keyword>
<dbReference type="Gene3D" id="3.60.120.10">
    <property type="entry name" value="Anthranilate synthase"/>
    <property type="match status" value="1"/>
</dbReference>
<reference evidence="9" key="1">
    <citation type="submission" date="2015-03" db="EMBL/GenBank/DDBJ databases">
        <authorList>
            <person name="Urmite Genomes"/>
        </authorList>
    </citation>
    <scope>NUCLEOTIDE SEQUENCE [LARGE SCALE GENOMIC DNA]</scope>
    <source>
        <strain evidence="9">CSUR P1344</strain>
    </source>
</reference>
<dbReference type="GO" id="GO:0008909">
    <property type="term" value="F:isochorismate synthase activity"/>
    <property type="evidence" value="ECO:0007669"/>
    <property type="project" value="UniProtKB-EC"/>
</dbReference>